<organism evidence="1 2">
    <name type="scientific">Tagetes erecta</name>
    <name type="common">African marigold</name>
    <dbReference type="NCBI Taxonomy" id="13708"/>
    <lineage>
        <taxon>Eukaryota</taxon>
        <taxon>Viridiplantae</taxon>
        <taxon>Streptophyta</taxon>
        <taxon>Embryophyta</taxon>
        <taxon>Tracheophyta</taxon>
        <taxon>Spermatophyta</taxon>
        <taxon>Magnoliopsida</taxon>
        <taxon>eudicotyledons</taxon>
        <taxon>Gunneridae</taxon>
        <taxon>Pentapetalae</taxon>
        <taxon>asterids</taxon>
        <taxon>campanulids</taxon>
        <taxon>Asterales</taxon>
        <taxon>Asteraceae</taxon>
        <taxon>Asteroideae</taxon>
        <taxon>Heliantheae alliance</taxon>
        <taxon>Tageteae</taxon>
        <taxon>Tagetes</taxon>
    </lineage>
</organism>
<keyword evidence="2" id="KW-1185">Reference proteome</keyword>
<evidence type="ECO:0000313" key="1">
    <source>
        <dbReference type="EMBL" id="KAK1439237.1"/>
    </source>
</evidence>
<proteinExistence type="predicted"/>
<dbReference type="Pfam" id="PF03087">
    <property type="entry name" value="BPS1"/>
    <property type="match status" value="1"/>
</dbReference>
<dbReference type="GO" id="GO:0048364">
    <property type="term" value="P:root development"/>
    <property type="evidence" value="ECO:0007669"/>
    <property type="project" value="InterPro"/>
</dbReference>
<accession>A0AAD8LD29</accession>
<gene>
    <name evidence="1" type="ORF">QVD17_05053</name>
</gene>
<dbReference type="PANTHER" id="PTHR33070">
    <property type="entry name" value="OS06G0725500 PROTEIN"/>
    <property type="match status" value="1"/>
</dbReference>
<dbReference type="AlphaFoldDB" id="A0AAD8LD29"/>
<evidence type="ECO:0000313" key="2">
    <source>
        <dbReference type="Proteomes" id="UP001229421"/>
    </source>
</evidence>
<dbReference type="PANTHER" id="PTHR33070:SF75">
    <property type="entry name" value="SELECTION_UPKEEP OF INTRAEPITHELIAL T-CELLS PROTEIN"/>
    <property type="match status" value="1"/>
</dbReference>
<name>A0AAD8LD29_TARER</name>
<sequence length="283" mass="32135">MERSSAFPPNRSISLPTRLHPTSLRVEAELNKLREWAIKSCCSSETLTSDNIQTGLVGLSEVYRCVEELVYSSRIQHGKLLEDALDHSVKLLDACGIIKDTQQKMKEQAICLQLTLGRSGKESRFEDEISSYLRLRSKLKKEASSCIRSLKRSERKFVALPSSKDYNSEMVMKIFRELNLMTSRVLRSLLVFLSSPKVIKNTRNGCSLVSKLWPTKKMKKTVSEVGSVDDALFCVLHGNEDMTMAHRKLEHLVISLGSIEAGLDVVFRRLIRYRVSILNVLTR</sequence>
<comment type="caution">
    <text evidence="1">The sequence shown here is derived from an EMBL/GenBank/DDBJ whole genome shotgun (WGS) entry which is preliminary data.</text>
</comment>
<dbReference type="EMBL" id="JAUHHV010000001">
    <property type="protein sequence ID" value="KAK1439237.1"/>
    <property type="molecule type" value="Genomic_DNA"/>
</dbReference>
<dbReference type="Proteomes" id="UP001229421">
    <property type="component" value="Unassembled WGS sequence"/>
</dbReference>
<reference evidence="1" key="1">
    <citation type="journal article" date="2023" name="bioRxiv">
        <title>Improved chromosome-level genome assembly for marigold (Tagetes erecta).</title>
        <authorList>
            <person name="Jiang F."/>
            <person name="Yuan L."/>
            <person name="Wang S."/>
            <person name="Wang H."/>
            <person name="Xu D."/>
            <person name="Wang A."/>
            <person name="Fan W."/>
        </authorList>
    </citation>
    <scope>NUCLEOTIDE SEQUENCE</scope>
    <source>
        <strain evidence="1">WSJ</strain>
        <tissue evidence="1">Leaf</tissue>
    </source>
</reference>
<dbReference type="InterPro" id="IPR004320">
    <property type="entry name" value="BPS1_pln"/>
</dbReference>
<dbReference type="GO" id="GO:0048367">
    <property type="term" value="P:shoot system development"/>
    <property type="evidence" value="ECO:0007669"/>
    <property type="project" value="InterPro"/>
</dbReference>
<protein>
    <submittedName>
        <fullName evidence="1">Uncharacterized protein</fullName>
    </submittedName>
</protein>